<dbReference type="InterPro" id="IPR000634">
    <property type="entry name" value="Ser/Thr_deHydtase_PyrdxlP-BS"/>
</dbReference>
<dbReference type="OrthoDB" id="9811476at2"/>
<dbReference type="GO" id="GO:0006565">
    <property type="term" value="P:L-serine catabolic process"/>
    <property type="evidence" value="ECO:0007669"/>
    <property type="project" value="TreeGrafter"/>
</dbReference>
<dbReference type="AlphaFoldDB" id="Q024T6"/>
<dbReference type="InterPro" id="IPR036052">
    <property type="entry name" value="TrpB-like_PALP_sf"/>
</dbReference>
<dbReference type="EC" id="4.3.1.19" evidence="5"/>
<evidence type="ECO:0000256" key="1">
    <source>
        <dbReference type="ARBA" id="ARBA00001933"/>
    </source>
</evidence>
<dbReference type="Gene3D" id="3.40.50.1100">
    <property type="match status" value="2"/>
</dbReference>
<name>Q024T6_SOLUE</name>
<dbReference type="Pfam" id="PF00291">
    <property type="entry name" value="PALP"/>
    <property type="match status" value="1"/>
</dbReference>
<dbReference type="NCBIfam" id="NF005292">
    <property type="entry name" value="PRK06815.1"/>
    <property type="match status" value="1"/>
</dbReference>
<dbReference type="InterPro" id="IPR001926">
    <property type="entry name" value="TrpB-like_PALP"/>
</dbReference>
<dbReference type="GO" id="GO:0004794">
    <property type="term" value="F:threonine deaminase activity"/>
    <property type="evidence" value="ECO:0007669"/>
    <property type="project" value="UniProtKB-EC"/>
</dbReference>
<dbReference type="EMBL" id="CP000473">
    <property type="protein sequence ID" value="ABJ83490.1"/>
    <property type="molecule type" value="Genomic_DNA"/>
</dbReference>
<dbReference type="InParanoid" id="Q024T6"/>
<evidence type="ECO:0000313" key="5">
    <source>
        <dbReference type="EMBL" id="ABJ83490.1"/>
    </source>
</evidence>
<keyword evidence="3 5" id="KW-0456">Lyase</keyword>
<dbReference type="InterPro" id="IPR050147">
    <property type="entry name" value="Ser/Thr_Dehydratase"/>
</dbReference>
<protein>
    <submittedName>
        <fullName evidence="5">L-threonine ammonia-lyase</fullName>
        <ecNumber evidence="5">4.3.1.19</ecNumber>
    </submittedName>
</protein>
<organism evidence="5">
    <name type="scientific">Solibacter usitatus (strain Ellin6076)</name>
    <dbReference type="NCBI Taxonomy" id="234267"/>
    <lineage>
        <taxon>Bacteria</taxon>
        <taxon>Pseudomonadati</taxon>
        <taxon>Acidobacteriota</taxon>
        <taxon>Terriglobia</taxon>
        <taxon>Bryobacterales</taxon>
        <taxon>Solibacteraceae</taxon>
        <taxon>Candidatus Solibacter</taxon>
    </lineage>
</organism>
<gene>
    <name evidence="5" type="ordered locus">Acid_2501</name>
</gene>
<dbReference type="PROSITE" id="PS00165">
    <property type="entry name" value="DEHYDRATASE_SER_THR"/>
    <property type="match status" value="1"/>
</dbReference>
<accession>Q024T6</accession>
<dbReference type="eggNOG" id="COG1171">
    <property type="taxonomic scope" value="Bacteria"/>
</dbReference>
<dbReference type="KEGG" id="sus:Acid_2501"/>
<evidence type="ECO:0000259" key="4">
    <source>
        <dbReference type="Pfam" id="PF00291"/>
    </source>
</evidence>
<evidence type="ECO:0000256" key="2">
    <source>
        <dbReference type="ARBA" id="ARBA00022898"/>
    </source>
</evidence>
<keyword evidence="2" id="KW-0663">Pyridoxal phosphate</keyword>
<dbReference type="PANTHER" id="PTHR48078:SF6">
    <property type="entry name" value="L-THREONINE DEHYDRATASE CATABOLIC TDCB"/>
    <property type="match status" value="1"/>
</dbReference>
<dbReference type="SUPFAM" id="SSF53686">
    <property type="entry name" value="Tryptophan synthase beta subunit-like PLP-dependent enzymes"/>
    <property type="match status" value="1"/>
</dbReference>
<proteinExistence type="predicted"/>
<dbReference type="PANTHER" id="PTHR48078">
    <property type="entry name" value="THREONINE DEHYDRATASE, MITOCHONDRIAL-RELATED"/>
    <property type="match status" value="1"/>
</dbReference>
<dbReference type="GO" id="GO:0006567">
    <property type="term" value="P:L-threonine catabolic process"/>
    <property type="evidence" value="ECO:0007669"/>
    <property type="project" value="TreeGrafter"/>
</dbReference>
<evidence type="ECO:0000256" key="3">
    <source>
        <dbReference type="ARBA" id="ARBA00023239"/>
    </source>
</evidence>
<feature type="domain" description="Tryptophan synthase beta chain-like PALP" evidence="4">
    <location>
        <begin position="15"/>
        <end position="293"/>
    </location>
</feature>
<dbReference type="STRING" id="234267.Acid_2501"/>
<reference evidence="5" key="1">
    <citation type="submission" date="2006-10" db="EMBL/GenBank/DDBJ databases">
        <title>Complete sequence of Solibacter usitatus Ellin6076.</title>
        <authorList>
            <consortium name="US DOE Joint Genome Institute"/>
            <person name="Copeland A."/>
            <person name="Lucas S."/>
            <person name="Lapidus A."/>
            <person name="Barry K."/>
            <person name="Detter J.C."/>
            <person name="Glavina del Rio T."/>
            <person name="Hammon N."/>
            <person name="Israni S."/>
            <person name="Dalin E."/>
            <person name="Tice H."/>
            <person name="Pitluck S."/>
            <person name="Thompson L.S."/>
            <person name="Brettin T."/>
            <person name="Bruce D."/>
            <person name="Han C."/>
            <person name="Tapia R."/>
            <person name="Gilna P."/>
            <person name="Schmutz J."/>
            <person name="Larimer F."/>
            <person name="Land M."/>
            <person name="Hauser L."/>
            <person name="Kyrpides N."/>
            <person name="Mikhailova N."/>
            <person name="Janssen P.H."/>
            <person name="Kuske C.R."/>
            <person name="Richardson P."/>
        </authorList>
    </citation>
    <scope>NUCLEOTIDE SEQUENCE</scope>
    <source>
        <strain evidence="5">Ellin6076</strain>
    </source>
</reference>
<comment type="cofactor">
    <cofactor evidence="1">
        <name>pyridoxal 5'-phosphate</name>
        <dbReference type="ChEBI" id="CHEBI:597326"/>
    </cofactor>
</comment>
<dbReference type="GO" id="GO:0003941">
    <property type="term" value="F:L-serine ammonia-lyase activity"/>
    <property type="evidence" value="ECO:0007669"/>
    <property type="project" value="TreeGrafter"/>
</dbReference>
<dbReference type="GO" id="GO:0009097">
    <property type="term" value="P:isoleucine biosynthetic process"/>
    <property type="evidence" value="ECO:0007669"/>
    <property type="project" value="TreeGrafter"/>
</dbReference>
<dbReference type="GO" id="GO:0030170">
    <property type="term" value="F:pyridoxal phosphate binding"/>
    <property type="evidence" value="ECO:0007669"/>
    <property type="project" value="InterPro"/>
</dbReference>
<dbReference type="HOGENOM" id="CLU_021152_4_2_0"/>
<sequence>MKERVLAAYERIRGTVRETPLERAAGCEAWLKLEHLQHTGSFKFRGAANKIGLLAGAQEVVTASNGNHGLGVAAAAEARGIAAEVFVSSHVSRAKAARIQARGARICYAGDDPLTAEMAARRAAEETGRVYISPYNDLDVAAGQGTIAVELLRQAPDLDAVFVAVGGGGLIGGIGSYLKAMSPRTEVVGCWPENSPVMKACLEAGKIVEVAERPTLSESTAGGLEEGSVTFELCRQSIDRSVLVTEEEILGAMRFVLQTEHWLIEGAAGVAMAAYLKDAKRYHGRKAAVVLCGRNVSEAVLEKIC</sequence>